<dbReference type="InterPro" id="IPR013783">
    <property type="entry name" value="Ig-like_fold"/>
</dbReference>
<gene>
    <name evidence="4" type="ORF">ACFFUR_06775</name>
</gene>
<proteinExistence type="predicted"/>
<dbReference type="InterPro" id="IPR051172">
    <property type="entry name" value="Chlamydia_OmcB"/>
</dbReference>
<dbReference type="Gene3D" id="2.60.40.740">
    <property type="match status" value="1"/>
</dbReference>
<dbReference type="Proteomes" id="UP001589654">
    <property type="component" value="Unassembled WGS sequence"/>
</dbReference>
<feature type="non-terminal residue" evidence="4">
    <location>
        <position position="1"/>
    </location>
</feature>
<evidence type="ECO:0000313" key="5">
    <source>
        <dbReference type="Proteomes" id="UP001589654"/>
    </source>
</evidence>
<dbReference type="PANTHER" id="PTHR34819:SF3">
    <property type="entry name" value="CELL SURFACE PROTEIN"/>
    <property type="match status" value="1"/>
</dbReference>
<protein>
    <submittedName>
        <fullName evidence="4">Gliding motility-associated C-terminal domain-containing protein</fullName>
    </submittedName>
</protein>
<sequence>VTVSGSAITLAPGATDNSTFTAVYALTQADIDAGTFTNTAEVSGDTPADATVTDSDDDTQTFTEAASISLVKTGTYADSNGDGVANVGDEITYSFTIENTGNVTLDGIMVTDPQVTVSGSAITLAPGETDNSTFTAVYALTQADIDAGTFTNTAEVSGDTPADAPVTDSDDDTQTFAEAPSISLTKTSDVTSFDAVGQEINFTLTVTNTGNVTLDEVIILDPLTGLNQSVGTLIPGESTEIMTSYVITQDDLDAGSVLNMASVSGNSPSEAVVENEDEVEVVGDQVSSIVLVKEADKSTYSEIGEVITYTLTFTNTGNVTLTDVEVTDPLTGFAITIESLAPGVTQSETTTYMVTQADLDGGNIVNTAQVTAQDPNDNTIKDDDSSESGADFNPIIANDDDMGVLNAPAGRVMGNILSNDLLYGSVVNPDDVDFTFIELDGIIGLVIEENGTLSVLPGVEPRAYTLVYELREKLNPSNKDTAIVRFRIEANQVTPMDDEAVTDQNQPVTINILDNDVTTIQPVDPATVTIVNGPTNGTVSVNADGTVEYTPDPNFSGQDTFTYEVCDASLPTTICGTGQVSVTVRPIGITLSKTVDRTEILVGDLLNYTITLSNNSEFAVNDIVIEDLLPEELMFVSATIQETNELIWEVESLGVGETLTLGIQVMAMAPGVVVNVVEISAGAYNMDAEAEPVVIVDPEIDLSITKTSFGAEIYEGDEFEYEIVVENNGDYDANNVVITDQLPSSLSYVGSTLEGSSNEINPATSVNNNNVTWTVPYFPMGERLVITLTVKAEQAGNIVNEVTVEADENELNPEDNTASDQNQIEPFFIPNVITPGDIDNKNDQFEIKGLGKFEQNEIVIFNRWGDHVFEASNYQNNWTGEGLNAGTYFYVLKVVDEQGEHHTFKGWVQVIKGGSQLRNE</sequence>
<dbReference type="Pfam" id="PF01345">
    <property type="entry name" value="DUF11"/>
    <property type="match status" value="2"/>
</dbReference>
<organism evidence="4 5">
    <name type="scientific">Echinicola jeungdonensis</name>
    <dbReference type="NCBI Taxonomy" id="709343"/>
    <lineage>
        <taxon>Bacteria</taxon>
        <taxon>Pseudomonadati</taxon>
        <taxon>Bacteroidota</taxon>
        <taxon>Cytophagia</taxon>
        <taxon>Cytophagales</taxon>
        <taxon>Cyclobacteriaceae</taxon>
        <taxon>Echinicola</taxon>
    </lineage>
</organism>
<feature type="region of interest" description="Disordered" evidence="1">
    <location>
        <begin position="372"/>
        <end position="392"/>
    </location>
</feature>
<dbReference type="Pfam" id="PF13585">
    <property type="entry name" value="CHU_C"/>
    <property type="match status" value="1"/>
</dbReference>
<dbReference type="NCBIfam" id="TIGR04131">
    <property type="entry name" value="Bac_Flav_CTERM"/>
    <property type="match status" value="1"/>
</dbReference>
<accession>A0ABV5J3W6</accession>
<keyword evidence="5" id="KW-1185">Reference proteome</keyword>
<evidence type="ECO:0000313" key="4">
    <source>
        <dbReference type="EMBL" id="MFB9211501.1"/>
    </source>
</evidence>
<dbReference type="InterPro" id="IPR026341">
    <property type="entry name" value="T9SS_type_B"/>
</dbReference>
<name>A0ABV5J3W6_9BACT</name>
<feature type="domain" description="DUF7507" evidence="3">
    <location>
        <begin position="4"/>
        <end position="54"/>
    </location>
</feature>
<dbReference type="Gene3D" id="2.60.40.3440">
    <property type="match status" value="1"/>
</dbReference>
<evidence type="ECO:0000256" key="1">
    <source>
        <dbReference type="SAM" id="MobiDB-lite"/>
    </source>
</evidence>
<feature type="domain" description="DUF11" evidence="2">
    <location>
        <begin position="701"/>
        <end position="819"/>
    </location>
</feature>
<dbReference type="Gene3D" id="2.60.40.1170">
    <property type="entry name" value="Mu homology domain, subdomain B"/>
    <property type="match status" value="1"/>
</dbReference>
<dbReference type="EMBL" id="JBHMEW010000049">
    <property type="protein sequence ID" value="MFB9211501.1"/>
    <property type="molecule type" value="Genomic_DNA"/>
</dbReference>
<evidence type="ECO:0000259" key="2">
    <source>
        <dbReference type="Pfam" id="PF01345"/>
    </source>
</evidence>
<dbReference type="Pfam" id="PF24346">
    <property type="entry name" value="DUF7507"/>
    <property type="match status" value="4"/>
</dbReference>
<dbReference type="InterPro" id="IPR001434">
    <property type="entry name" value="OmcB-like_DUF11"/>
</dbReference>
<dbReference type="Gene3D" id="2.60.40.10">
    <property type="entry name" value="Immunoglobulins"/>
    <property type="match status" value="1"/>
</dbReference>
<feature type="domain" description="DUF7507" evidence="3">
    <location>
        <begin position="179"/>
        <end position="275"/>
    </location>
</feature>
<feature type="domain" description="DUF7507" evidence="3">
    <location>
        <begin position="66"/>
        <end position="168"/>
    </location>
</feature>
<dbReference type="Pfam" id="PF17963">
    <property type="entry name" value="Big_9"/>
    <property type="match status" value="1"/>
</dbReference>
<comment type="caution">
    <text evidence="4">The sequence shown here is derived from an EMBL/GenBank/DDBJ whole genome shotgun (WGS) entry which is preliminary data.</text>
</comment>
<feature type="domain" description="DUF11" evidence="2">
    <location>
        <begin position="589"/>
        <end position="683"/>
    </location>
</feature>
<dbReference type="PANTHER" id="PTHR34819">
    <property type="entry name" value="LARGE CYSTEINE-RICH PERIPLASMIC PROTEIN OMCB"/>
    <property type="match status" value="1"/>
</dbReference>
<reference evidence="4 5" key="1">
    <citation type="submission" date="2024-09" db="EMBL/GenBank/DDBJ databases">
        <authorList>
            <person name="Sun Q."/>
            <person name="Mori K."/>
        </authorList>
    </citation>
    <scope>NUCLEOTIDE SEQUENCE [LARGE SCALE GENOMIC DNA]</scope>
    <source>
        <strain evidence="4 5">CECT 7682</strain>
    </source>
</reference>
<evidence type="ECO:0000259" key="3">
    <source>
        <dbReference type="Pfam" id="PF24346"/>
    </source>
</evidence>
<dbReference type="InterPro" id="IPR055354">
    <property type="entry name" value="DUF7507"/>
</dbReference>
<dbReference type="InterPro" id="IPR047589">
    <property type="entry name" value="DUF11_rpt"/>
</dbReference>
<dbReference type="NCBIfam" id="TIGR01451">
    <property type="entry name" value="B_ant_repeat"/>
    <property type="match status" value="5"/>
</dbReference>
<feature type="domain" description="DUF7507" evidence="3">
    <location>
        <begin position="288"/>
        <end position="382"/>
    </location>
</feature>
<dbReference type="RefSeq" id="WP_379945383.1">
    <property type="nucleotide sequence ID" value="NZ_JBHMEW010000049.1"/>
</dbReference>